<sequence length="591" mass="65485">MDPGQYIYTNDSSNNPPLFSELITGGPIENNHILKNSRWLCGYCIDNINRPQVSSHQVASYIDGATPFIEEIDEVSTEVVTAYNQRESNYAHHGWSIGAIRTISPWTLSRIHATNQKNSEGTWVTKRNLVVRCRVQVLLQDLTPVPAFVAAIEEALGRLTRFERFQAVYHALSRWGDVVPLEIEMGSSLVLTDTEANFARFPEPLQNTMASLSTIKTAKMIRKGASNNAGWSDGTWTTMNVPGTEWQLIAVTKVIPTIGLLSEELQAQLAELYAARLAYVPPLTIDPIRWLHTIYDDTDNASRTIASVKIRASDYLDGLSLVYSDGVSSISRDSGKGGLAHPHFTLARGEHITEVLSCFDGEWVRGIQFVTNTGRCSGIYGTCEGIPSVSRSKGGVLAGFSISTKKHPDWDYLVSGIRGIWRHDVLPKIPKENDVYSNYFGAKTKHGKGFNDRALIGNSSSMYISSVEVRCGSDIDSIQLTYSDSKNGQNGKIKTARHGGSGGVARQFELKNGEYIVSVSGRYNDQFVTRLCFGTNLGRTSEIYGQENGHDFYVYAPLDEDGKHLRLRYLLGKSSDSRLNGIMFVWTPDMP</sequence>
<evidence type="ECO:0000313" key="2">
    <source>
        <dbReference type="EMBL" id="CUA78501.1"/>
    </source>
</evidence>
<dbReference type="SUPFAM" id="SSF51101">
    <property type="entry name" value="Mannose-binding lectins"/>
    <property type="match status" value="2"/>
</dbReference>
<dbReference type="SMART" id="SM00915">
    <property type="entry name" value="Jacalin"/>
    <property type="match status" value="2"/>
</dbReference>
<dbReference type="Pfam" id="PF22693">
    <property type="entry name" value="MACPF_1"/>
    <property type="match status" value="1"/>
</dbReference>
<protein>
    <recommendedName>
        <fullName evidence="1">Jacalin-type lectin domain-containing protein</fullName>
    </recommendedName>
</protein>
<dbReference type="AlphaFoldDB" id="A0A0K6GJ83"/>
<dbReference type="PROSITE" id="PS51752">
    <property type="entry name" value="JACALIN_LECTIN"/>
    <property type="match status" value="1"/>
</dbReference>
<dbReference type="Gene3D" id="2.100.10.30">
    <property type="entry name" value="Jacalin-like lectin domain"/>
    <property type="match status" value="2"/>
</dbReference>
<evidence type="ECO:0000259" key="1">
    <source>
        <dbReference type="PROSITE" id="PS51752"/>
    </source>
</evidence>
<dbReference type="PANTHER" id="PTHR46506">
    <property type="entry name" value="OS05G0143600 PROTEIN"/>
    <property type="match status" value="1"/>
</dbReference>
<keyword evidence="3" id="KW-1185">Reference proteome</keyword>
<dbReference type="InterPro" id="IPR001229">
    <property type="entry name" value="Jacalin-like_lectin_dom"/>
</dbReference>
<feature type="domain" description="Jacalin-type lectin" evidence="1">
    <location>
        <begin position="434"/>
        <end position="588"/>
    </location>
</feature>
<reference evidence="2 3" key="1">
    <citation type="submission" date="2015-07" db="EMBL/GenBank/DDBJ databases">
        <authorList>
            <person name="Noorani M."/>
        </authorList>
    </citation>
    <scope>NUCLEOTIDE SEQUENCE [LARGE SCALE GENOMIC DNA]</scope>
    <source>
        <strain evidence="2">BBA 69670</strain>
    </source>
</reference>
<evidence type="ECO:0000313" key="3">
    <source>
        <dbReference type="Proteomes" id="UP000044841"/>
    </source>
</evidence>
<name>A0A0K6GJ83_9AGAM</name>
<dbReference type="InterPro" id="IPR054586">
    <property type="entry name" value="MACPF_1_fungal"/>
</dbReference>
<organism evidence="2 3">
    <name type="scientific">Rhizoctonia solani</name>
    <dbReference type="NCBI Taxonomy" id="456999"/>
    <lineage>
        <taxon>Eukaryota</taxon>
        <taxon>Fungi</taxon>
        <taxon>Dikarya</taxon>
        <taxon>Basidiomycota</taxon>
        <taxon>Agaricomycotina</taxon>
        <taxon>Agaricomycetes</taxon>
        <taxon>Cantharellales</taxon>
        <taxon>Ceratobasidiaceae</taxon>
        <taxon>Rhizoctonia</taxon>
    </lineage>
</organism>
<dbReference type="InterPro" id="IPR036404">
    <property type="entry name" value="Jacalin-like_lectin_dom_sf"/>
</dbReference>
<accession>A0A0K6GJ83</accession>
<dbReference type="EMBL" id="CYGV01002043">
    <property type="protein sequence ID" value="CUA78501.1"/>
    <property type="molecule type" value="Genomic_DNA"/>
</dbReference>
<dbReference type="Proteomes" id="UP000044841">
    <property type="component" value="Unassembled WGS sequence"/>
</dbReference>
<dbReference type="Pfam" id="PF01419">
    <property type="entry name" value="Jacalin"/>
    <property type="match status" value="2"/>
</dbReference>
<gene>
    <name evidence="2" type="ORF">RSOLAG22IIIB_13196</name>
</gene>
<proteinExistence type="predicted"/>